<keyword evidence="1" id="KW-0732">Signal</keyword>
<protein>
    <recommendedName>
        <fullName evidence="4">Cell envelope biogenesis protein LolA</fullName>
    </recommendedName>
</protein>
<sequence>MKRTVKIFLMSLLCVVSLNHVLSAQNADALVTKLANKYGSVPNYKLNIVYEANNEDMGFKNVQEGTLVVKGEKYILKYGPNETWLNDGKVEYVGTKEEDHSQILYFCPGKNTEAIVDYGNLLTFYAYEHKATMDGNMIKLVPTTTRPYTELHLTVDGDNLTKISAIDSMGTVYTYSLSGFSTSIGDPKFVINKWEYAETIDERKDCK</sequence>
<evidence type="ECO:0000256" key="1">
    <source>
        <dbReference type="SAM" id="SignalP"/>
    </source>
</evidence>
<dbReference type="Gene3D" id="2.50.20.10">
    <property type="entry name" value="Lipoprotein localisation LolA/LolB/LppX"/>
    <property type="match status" value="1"/>
</dbReference>
<dbReference type="AlphaFoldDB" id="A0A0L8AHG2"/>
<accession>A0A0L8AHG2</accession>
<gene>
    <name evidence="2" type="ORF">OB69_17000</name>
</gene>
<keyword evidence="3" id="KW-1185">Reference proteome</keyword>
<dbReference type="Proteomes" id="UP000036908">
    <property type="component" value="Unassembled WGS sequence"/>
</dbReference>
<dbReference type="PATRIC" id="fig|1566026.4.peg.1838"/>
<name>A0A0L8AHG2_9BACT</name>
<evidence type="ECO:0000313" key="2">
    <source>
        <dbReference type="EMBL" id="KOF01565.1"/>
    </source>
</evidence>
<dbReference type="EMBL" id="JSVA01000022">
    <property type="protein sequence ID" value="KOF01565.1"/>
    <property type="molecule type" value="Genomic_DNA"/>
</dbReference>
<proteinExistence type="predicted"/>
<organism evidence="2 3">
    <name type="scientific">Roseivirga seohaensis subsp. aquiponti</name>
    <dbReference type="NCBI Taxonomy" id="1566026"/>
    <lineage>
        <taxon>Bacteria</taxon>
        <taxon>Pseudomonadati</taxon>
        <taxon>Bacteroidota</taxon>
        <taxon>Cytophagia</taxon>
        <taxon>Cytophagales</taxon>
        <taxon>Roseivirgaceae</taxon>
        <taxon>Roseivirga</taxon>
    </lineage>
</organism>
<feature type="signal peptide" evidence="1">
    <location>
        <begin position="1"/>
        <end position="26"/>
    </location>
</feature>
<evidence type="ECO:0000313" key="3">
    <source>
        <dbReference type="Proteomes" id="UP000036908"/>
    </source>
</evidence>
<evidence type="ECO:0008006" key="4">
    <source>
        <dbReference type="Google" id="ProtNLM"/>
    </source>
</evidence>
<reference evidence="3" key="1">
    <citation type="submission" date="2014-11" db="EMBL/GenBank/DDBJ databases">
        <title>Genome sequencing of Roseivirga sp. D-25.</title>
        <authorList>
            <person name="Selvaratnam C."/>
            <person name="Thevarajoo S."/>
            <person name="Goh K.M."/>
            <person name="Eee R."/>
            <person name="Chan K.-G."/>
            <person name="Chong C.S."/>
        </authorList>
    </citation>
    <scope>NUCLEOTIDE SEQUENCE [LARGE SCALE GENOMIC DNA]</scope>
    <source>
        <strain evidence="3">D-25</strain>
    </source>
</reference>
<comment type="caution">
    <text evidence="2">The sequence shown here is derived from an EMBL/GenBank/DDBJ whole genome shotgun (WGS) entry which is preliminary data.</text>
</comment>
<feature type="chain" id="PRO_5005580412" description="Cell envelope biogenesis protein LolA" evidence="1">
    <location>
        <begin position="27"/>
        <end position="207"/>
    </location>
</feature>